<dbReference type="Proteomes" id="UP001549320">
    <property type="component" value="Unassembled WGS sequence"/>
</dbReference>
<evidence type="ECO:0000256" key="2">
    <source>
        <dbReference type="ARBA" id="ARBA00022603"/>
    </source>
</evidence>
<dbReference type="PANTHER" id="PTHR44942">
    <property type="entry name" value="METHYLTRANSF_11 DOMAIN-CONTAINING PROTEIN"/>
    <property type="match status" value="1"/>
</dbReference>
<keyword evidence="6" id="KW-1185">Reference proteome</keyword>
<proteinExistence type="inferred from homology"/>
<dbReference type="RefSeq" id="WP_354442635.1">
    <property type="nucleotide sequence ID" value="NZ_JBEPSH010000003.1"/>
</dbReference>
<keyword evidence="3" id="KW-0808">Transferase</keyword>
<dbReference type="InterPro" id="IPR013216">
    <property type="entry name" value="Methyltransf_11"/>
</dbReference>
<evidence type="ECO:0000313" key="5">
    <source>
        <dbReference type="EMBL" id="MET4576559.1"/>
    </source>
</evidence>
<dbReference type="EMBL" id="JBEPSH010000003">
    <property type="protein sequence ID" value="MET4576559.1"/>
    <property type="molecule type" value="Genomic_DNA"/>
</dbReference>
<keyword evidence="2 5" id="KW-0489">Methyltransferase</keyword>
<comment type="similarity">
    <text evidence="1">Belongs to the methyltransferase superfamily.</text>
</comment>
<dbReference type="Pfam" id="PF08241">
    <property type="entry name" value="Methyltransf_11"/>
    <property type="match status" value="1"/>
</dbReference>
<dbReference type="InterPro" id="IPR029063">
    <property type="entry name" value="SAM-dependent_MTases_sf"/>
</dbReference>
<dbReference type="PANTHER" id="PTHR44942:SF4">
    <property type="entry name" value="METHYLTRANSFERASE TYPE 11 DOMAIN-CONTAINING PROTEIN"/>
    <property type="match status" value="1"/>
</dbReference>
<sequence length="255" mass="27926">MSEVHVAAQEGYSKQAQAYSRGRPDYPAELGHWLKETLHLGPGQTVADVGAGTGKFTPLLTATGADVSAVEPVAAMREKIESAQPGVRALAGTAQSIPLAAASLDAIVCAQAFHWFANREAVDEFARVLKPGARLGLVWNVRDESVDWVAALTAIMTPYEGDAPRFYKGDWRNAFPHPAFTALHETRFEHAHVGPPQQVIVDRVMSVSFIASLPEQEQALVRERVESLIATHPELKGREVVRVPYQTQAYYCERV</sequence>
<organism evidence="5 6">
    <name type="scientific">Ottowia thiooxydans</name>
    <dbReference type="NCBI Taxonomy" id="219182"/>
    <lineage>
        <taxon>Bacteria</taxon>
        <taxon>Pseudomonadati</taxon>
        <taxon>Pseudomonadota</taxon>
        <taxon>Betaproteobacteria</taxon>
        <taxon>Burkholderiales</taxon>
        <taxon>Comamonadaceae</taxon>
        <taxon>Ottowia</taxon>
    </lineage>
</organism>
<feature type="domain" description="Methyltransferase type 11" evidence="4">
    <location>
        <begin position="48"/>
        <end position="135"/>
    </location>
</feature>
<evidence type="ECO:0000313" key="6">
    <source>
        <dbReference type="Proteomes" id="UP001549320"/>
    </source>
</evidence>
<dbReference type="SUPFAM" id="SSF53335">
    <property type="entry name" value="S-adenosyl-L-methionine-dependent methyltransferases"/>
    <property type="match status" value="1"/>
</dbReference>
<dbReference type="CDD" id="cd02440">
    <property type="entry name" value="AdoMet_MTases"/>
    <property type="match status" value="1"/>
</dbReference>
<name>A0ABV2Q6A1_9BURK</name>
<dbReference type="Gene3D" id="3.40.50.150">
    <property type="entry name" value="Vaccinia Virus protein VP39"/>
    <property type="match status" value="1"/>
</dbReference>
<comment type="caution">
    <text evidence="5">The sequence shown here is derived from an EMBL/GenBank/DDBJ whole genome shotgun (WGS) entry which is preliminary data.</text>
</comment>
<dbReference type="InterPro" id="IPR051052">
    <property type="entry name" value="Diverse_substrate_MTase"/>
</dbReference>
<evidence type="ECO:0000259" key="4">
    <source>
        <dbReference type="Pfam" id="PF08241"/>
    </source>
</evidence>
<protein>
    <submittedName>
        <fullName evidence="5">SAM-dependent methyltransferase</fullName>
    </submittedName>
</protein>
<dbReference type="GO" id="GO:0032259">
    <property type="term" value="P:methylation"/>
    <property type="evidence" value="ECO:0007669"/>
    <property type="project" value="UniProtKB-KW"/>
</dbReference>
<evidence type="ECO:0000256" key="1">
    <source>
        <dbReference type="ARBA" id="ARBA00008361"/>
    </source>
</evidence>
<evidence type="ECO:0000256" key="3">
    <source>
        <dbReference type="ARBA" id="ARBA00022679"/>
    </source>
</evidence>
<accession>A0ABV2Q6A1</accession>
<gene>
    <name evidence="5" type="ORF">ABIE13_001668</name>
</gene>
<dbReference type="GO" id="GO:0008168">
    <property type="term" value="F:methyltransferase activity"/>
    <property type="evidence" value="ECO:0007669"/>
    <property type="project" value="UniProtKB-KW"/>
</dbReference>
<reference evidence="5 6" key="1">
    <citation type="submission" date="2024-06" db="EMBL/GenBank/DDBJ databases">
        <title>Sorghum-associated microbial communities from plants grown in Nebraska, USA.</title>
        <authorList>
            <person name="Schachtman D."/>
        </authorList>
    </citation>
    <scope>NUCLEOTIDE SEQUENCE [LARGE SCALE GENOMIC DNA]</scope>
    <source>
        <strain evidence="5 6">2709</strain>
    </source>
</reference>